<dbReference type="InterPro" id="IPR036568">
    <property type="entry name" value="GGCT-like_sf"/>
</dbReference>
<dbReference type="EMBL" id="BAABRV010000004">
    <property type="protein sequence ID" value="GAA5533519.1"/>
    <property type="molecule type" value="Genomic_DNA"/>
</dbReference>
<comment type="caution">
    <text evidence="4">The sequence shown here is derived from an EMBL/GenBank/DDBJ whole genome shotgun (WGS) entry which is preliminary data.</text>
</comment>
<evidence type="ECO:0000313" key="4">
    <source>
        <dbReference type="EMBL" id="GAA5533519.1"/>
    </source>
</evidence>
<dbReference type="RefSeq" id="WP_345453928.1">
    <property type="nucleotide sequence ID" value="NZ_BAABRV010000004.1"/>
</dbReference>
<reference evidence="4 5" key="1">
    <citation type="submission" date="2024-02" db="EMBL/GenBank/DDBJ databases">
        <title>Deinococcus aluminii NBRC 112889.</title>
        <authorList>
            <person name="Ichikawa N."/>
            <person name="Katano-Makiyama Y."/>
            <person name="Hidaka K."/>
        </authorList>
    </citation>
    <scope>NUCLEOTIDE SEQUENCE [LARGE SCALE GENOMIC DNA]</scope>
    <source>
        <strain evidence="4 5">NBRC 112889</strain>
    </source>
</reference>
<dbReference type="Pfam" id="PF06094">
    <property type="entry name" value="GGACT"/>
    <property type="match status" value="1"/>
</dbReference>
<dbReference type="CDD" id="cd06661">
    <property type="entry name" value="GGCT_like"/>
    <property type="match status" value="1"/>
</dbReference>
<protein>
    <recommendedName>
        <fullName evidence="2">Putative gamma-glutamylcyclotransferase</fullName>
    </recommendedName>
</protein>
<keyword evidence="5" id="KW-1185">Reference proteome</keyword>
<evidence type="ECO:0000256" key="1">
    <source>
        <dbReference type="ARBA" id="ARBA00022679"/>
    </source>
</evidence>
<evidence type="ECO:0000256" key="2">
    <source>
        <dbReference type="ARBA" id="ARBA00030602"/>
    </source>
</evidence>
<dbReference type="SUPFAM" id="SSF110857">
    <property type="entry name" value="Gamma-glutamyl cyclotransferase-like"/>
    <property type="match status" value="1"/>
</dbReference>
<sequence length="150" mass="16545">MSDSPLTRVFVYGTLMPGERNADVATQGGTFQAAPARLAGFRLLHLFPEGYPGVLPGEPDDAVQGYILTYAEGDWDRALPFLDTLEGVHETPPLYTRQRVTVTLEGGESLPTWVYLYARSARLTRPGVIPVSGGDWRSVPDRQRPRTGDR</sequence>
<dbReference type="PANTHER" id="PTHR31544:SF2">
    <property type="entry name" value="AIG2-LIKE PROTEIN D"/>
    <property type="match status" value="1"/>
</dbReference>
<dbReference type="Proteomes" id="UP001404956">
    <property type="component" value="Unassembled WGS sequence"/>
</dbReference>
<evidence type="ECO:0000313" key="5">
    <source>
        <dbReference type="Proteomes" id="UP001404956"/>
    </source>
</evidence>
<keyword evidence="1" id="KW-0808">Transferase</keyword>
<dbReference type="InterPro" id="IPR013024">
    <property type="entry name" value="GGCT-like"/>
</dbReference>
<accession>A0ABP9XDS3</accession>
<proteinExistence type="predicted"/>
<gene>
    <name evidence="4" type="ORF">Dalu01_01924</name>
</gene>
<dbReference type="InterPro" id="IPR009288">
    <property type="entry name" value="AIG2-like_dom"/>
</dbReference>
<feature type="domain" description="Gamma-glutamylcyclotransferase AIG2-like" evidence="3">
    <location>
        <begin position="9"/>
        <end position="137"/>
    </location>
</feature>
<organism evidence="4 5">
    <name type="scientific">Deinococcus aluminii</name>
    <dbReference type="NCBI Taxonomy" id="1656885"/>
    <lineage>
        <taxon>Bacteria</taxon>
        <taxon>Thermotogati</taxon>
        <taxon>Deinococcota</taxon>
        <taxon>Deinococci</taxon>
        <taxon>Deinococcales</taxon>
        <taxon>Deinococcaceae</taxon>
        <taxon>Deinococcus</taxon>
    </lineage>
</organism>
<dbReference type="InterPro" id="IPR045038">
    <property type="entry name" value="AIG2-like"/>
</dbReference>
<dbReference type="PANTHER" id="PTHR31544">
    <property type="entry name" value="AIG2-LIKE PROTEIN D"/>
    <property type="match status" value="1"/>
</dbReference>
<name>A0ABP9XDS3_9DEIO</name>
<evidence type="ECO:0000259" key="3">
    <source>
        <dbReference type="Pfam" id="PF06094"/>
    </source>
</evidence>
<dbReference type="Gene3D" id="3.10.490.10">
    <property type="entry name" value="Gamma-glutamyl cyclotransferase-like"/>
    <property type="match status" value="1"/>
</dbReference>